<evidence type="ECO:0000313" key="3">
    <source>
        <dbReference type="Proteomes" id="UP000614601"/>
    </source>
</evidence>
<comment type="caution">
    <text evidence="2">The sequence shown here is derived from an EMBL/GenBank/DDBJ whole genome shotgun (WGS) entry which is preliminary data.</text>
</comment>
<dbReference type="Proteomes" id="UP000783686">
    <property type="component" value="Unassembled WGS sequence"/>
</dbReference>
<keyword evidence="1" id="KW-0812">Transmembrane</keyword>
<protein>
    <submittedName>
        <fullName evidence="2">Uncharacterized protein</fullName>
    </submittedName>
</protein>
<name>A0A811JQM3_9BILA</name>
<keyword evidence="1" id="KW-1133">Transmembrane helix</keyword>
<evidence type="ECO:0000313" key="2">
    <source>
        <dbReference type="EMBL" id="CAD5205515.1"/>
    </source>
</evidence>
<dbReference type="EMBL" id="CAJFCW020000001">
    <property type="protein sequence ID" value="CAG9077808.1"/>
    <property type="molecule type" value="Genomic_DNA"/>
</dbReference>
<keyword evidence="1" id="KW-0472">Membrane</keyword>
<dbReference type="Proteomes" id="UP000614601">
    <property type="component" value="Unassembled WGS sequence"/>
</dbReference>
<organism evidence="2 3">
    <name type="scientific">Bursaphelenchus okinawaensis</name>
    <dbReference type="NCBI Taxonomy" id="465554"/>
    <lineage>
        <taxon>Eukaryota</taxon>
        <taxon>Metazoa</taxon>
        <taxon>Ecdysozoa</taxon>
        <taxon>Nematoda</taxon>
        <taxon>Chromadorea</taxon>
        <taxon>Rhabditida</taxon>
        <taxon>Tylenchina</taxon>
        <taxon>Tylenchomorpha</taxon>
        <taxon>Aphelenchoidea</taxon>
        <taxon>Aphelenchoididae</taxon>
        <taxon>Bursaphelenchus</taxon>
    </lineage>
</organism>
<proteinExistence type="predicted"/>
<dbReference type="EMBL" id="CAJFDH010000001">
    <property type="protein sequence ID" value="CAD5205515.1"/>
    <property type="molecule type" value="Genomic_DNA"/>
</dbReference>
<keyword evidence="3" id="KW-1185">Reference proteome</keyword>
<dbReference type="AlphaFoldDB" id="A0A811JQM3"/>
<gene>
    <name evidence="2" type="ORF">BOKJ2_LOCUS199</name>
</gene>
<feature type="transmembrane region" description="Helical" evidence="1">
    <location>
        <begin position="6"/>
        <end position="34"/>
    </location>
</feature>
<reference evidence="2" key="1">
    <citation type="submission" date="2020-09" db="EMBL/GenBank/DDBJ databases">
        <authorList>
            <person name="Kikuchi T."/>
        </authorList>
    </citation>
    <scope>NUCLEOTIDE SEQUENCE</scope>
    <source>
        <strain evidence="2">SH1</strain>
    </source>
</reference>
<evidence type="ECO:0000256" key="1">
    <source>
        <dbReference type="SAM" id="Phobius"/>
    </source>
</evidence>
<accession>A0A811JQM3</accession>
<sequence length="162" mass="18201">MAYDNTLGIIISFWVGFVLAAYFLFTALLITLLWQQTTPKHQCRVATKNPAAFSSTKAWPRILLCGSVRRLGIYEFVCVGGRELVQTVRQVNLDACSKLDTLKFISVTTLKHCSSANFRTANPNVVSRILISERSRRKELAEPSFLSPFRLQPFVDVELCAA</sequence>